<evidence type="ECO:0000256" key="1">
    <source>
        <dbReference type="SAM" id="Phobius"/>
    </source>
</evidence>
<dbReference type="Proteomes" id="UP000569951">
    <property type="component" value="Unassembled WGS sequence"/>
</dbReference>
<dbReference type="EMBL" id="JACHHG010000003">
    <property type="protein sequence ID" value="MBB6097661.1"/>
    <property type="molecule type" value="Genomic_DNA"/>
</dbReference>
<evidence type="ECO:0000313" key="2">
    <source>
        <dbReference type="EMBL" id="MBB6097661.1"/>
    </source>
</evidence>
<accession>A0A841HVW7</accession>
<proteinExistence type="predicted"/>
<dbReference type="RefSeq" id="WP_183985316.1">
    <property type="nucleotide sequence ID" value="NZ_JACHHG010000003.1"/>
</dbReference>
<organism evidence="2 3">
    <name type="scientific">Deinobacterium chartae</name>
    <dbReference type="NCBI Taxonomy" id="521158"/>
    <lineage>
        <taxon>Bacteria</taxon>
        <taxon>Thermotogati</taxon>
        <taxon>Deinococcota</taxon>
        <taxon>Deinococci</taxon>
        <taxon>Deinococcales</taxon>
        <taxon>Deinococcaceae</taxon>
        <taxon>Deinobacterium</taxon>
    </lineage>
</organism>
<keyword evidence="1" id="KW-1133">Transmembrane helix</keyword>
<feature type="transmembrane region" description="Helical" evidence="1">
    <location>
        <begin position="32"/>
        <end position="49"/>
    </location>
</feature>
<keyword evidence="1" id="KW-0812">Transmembrane</keyword>
<name>A0A841HVW7_9DEIO</name>
<reference evidence="2 3" key="1">
    <citation type="submission" date="2020-08" db="EMBL/GenBank/DDBJ databases">
        <title>Genomic Encyclopedia of Type Strains, Phase IV (KMG-IV): sequencing the most valuable type-strain genomes for metagenomic binning, comparative biology and taxonomic classification.</title>
        <authorList>
            <person name="Goeker M."/>
        </authorList>
    </citation>
    <scope>NUCLEOTIDE SEQUENCE [LARGE SCALE GENOMIC DNA]</scope>
    <source>
        <strain evidence="2 3">DSM 21458</strain>
    </source>
</reference>
<gene>
    <name evidence="2" type="ORF">HNR42_001078</name>
</gene>
<keyword evidence="3" id="KW-1185">Reference proteome</keyword>
<feature type="transmembrane region" description="Helical" evidence="1">
    <location>
        <begin position="7"/>
        <end position="26"/>
    </location>
</feature>
<sequence length="57" mass="6622">MRRRLNIPLAYLIPFLLFVGGVGVFWLVEVRWVLDVIFPLACFLAMLYLDAQDPPSR</sequence>
<dbReference type="AlphaFoldDB" id="A0A841HVW7"/>
<protein>
    <submittedName>
        <fullName evidence="2">Na+-driven multidrug efflux pump</fullName>
    </submittedName>
</protein>
<evidence type="ECO:0000313" key="3">
    <source>
        <dbReference type="Proteomes" id="UP000569951"/>
    </source>
</evidence>
<keyword evidence="1" id="KW-0472">Membrane</keyword>
<comment type="caution">
    <text evidence="2">The sequence shown here is derived from an EMBL/GenBank/DDBJ whole genome shotgun (WGS) entry which is preliminary data.</text>
</comment>